<sequence>MIEKEILKRFYGLRSHYEQLYETLKEERQYLPKGNLDKLQTIVHQIEQDVETINQEREDLVVCLKKFTGNKSPSLEIENLMRFISPMYHQEFYEVYEDVTQLIDDVKRFGKENRFIIEDGLNFIEETMQTVVGVQEKNTTYDKEMKIRKRKPNNLIFSKEV</sequence>
<dbReference type="SUPFAM" id="SSF140566">
    <property type="entry name" value="FlgN-like"/>
    <property type="match status" value="1"/>
</dbReference>
<dbReference type="InterPro" id="IPR036679">
    <property type="entry name" value="FlgN-like_sf"/>
</dbReference>
<evidence type="ECO:0000313" key="4">
    <source>
        <dbReference type="EMBL" id="ETR69165.1"/>
    </source>
</evidence>
<evidence type="ECO:0000256" key="3">
    <source>
        <dbReference type="ARBA" id="ARBA00022795"/>
    </source>
</evidence>
<dbReference type="Pfam" id="PF05130">
    <property type="entry name" value="FlgN"/>
    <property type="match status" value="1"/>
</dbReference>
<dbReference type="EMBL" id="ATBP01000720">
    <property type="protein sequence ID" value="ETR69165.1"/>
    <property type="molecule type" value="Genomic_DNA"/>
</dbReference>
<keyword evidence="3" id="KW-1005">Bacterial flagellum biogenesis</keyword>
<dbReference type="AlphaFoldDB" id="A0A1V1P357"/>
<comment type="function">
    <text evidence="1">Required for the efficient initiation of filament assembly.</text>
</comment>
<reference evidence="5" key="1">
    <citation type="submission" date="2012-11" db="EMBL/GenBank/DDBJ databases">
        <authorList>
            <person name="Lucero-Rivera Y.E."/>
            <person name="Tovar-Ramirez D."/>
        </authorList>
    </citation>
    <scope>NUCLEOTIDE SEQUENCE [LARGE SCALE GENOMIC DNA]</scope>
    <source>
        <strain evidence="5">Araruama</strain>
    </source>
</reference>
<comment type="similarity">
    <text evidence="2">Belongs to the FlgN family.</text>
</comment>
<organism evidence="4 5">
    <name type="scientific">Candidatus Magnetoglobus multicellularis str. Araruama</name>
    <dbReference type="NCBI Taxonomy" id="890399"/>
    <lineage>
        <taxon>Bacteria</taxon>
        <taxon>Pseudomonadati</taxon>
        <taxon>Thermodesulfobacteriota</taxon>
        <taxon>Desulfobacteria</taxon>
        <taxon>Desulfobacterales</taxon>
        <taxon>Desulfobacteraceae</taxon>
        <taxon>Candidatus Magnetoglobus</taxon>
    </lineage>
</organism>
<dbReference type="Gene3D" id="1.20.58.300">
    <property type="entry name" value="FlgN-like"/>
    <property type="match status" value="1"/>
</dbReference>
<dbReference type="InterPro" id="IPR007809">
    <property type="entry name" value="FlgN-like"/>
</dbReference>
<dbReference type="Proteomes" id="UP000189670">
    <property type="component" value="Unassembled WGS sequence"/>
</dbReference>
<evidence type="ECO:0000256" key="1">
    <source>
        <dbReference type="ARBA" id="ARBA00002397"/>
    </source>
</evidence>
<evidence type="ECO:0000256" key="2">
    <source>
        <dbReference type="ARBA" id="ARBA00007703"/>
    </source>
</evidence>
<accession>A0A1V1P357</accession>
<comment type="caution">
    <text evidence="4">The sequence shown here is derived from an EMBL/GenBank/DDBJ whole genome shotgun (WGS) entry which is preliminary data.</text>
</comment>
<name>A0A1V1P357_9BACT</name>
<proteinExistence type="inferred from homology"/>
<evidence type="ECO:0000313" key="5">
    <source>
        <dbReference type="Proteomes" id="UP000189670"/>
    </source>
</evidence>
<dbReference type="GO" id="GO:0044780">
    <property type="term" value="P:bacterial-type flagellum assembly"/>
    <property type="evidence" value="ECO:0007669"/>
    <property type="project" value="InterPro"/>
</dbReference>
<gene>
    <name evidence="4" type="ORF">OMM_09842</name>
</gene>
<protein>
    <submittedName>
        <fullName evidence="4">FlgN family protein</fullName>
    </submittedName>
</protein>